<organism evidence="1 2">
    <name type="scientific">Tothia fuscella</name>
    <dbReference type="NCBI Taxonomy" id="1048955"/>
    <lineage>
        <taxon>Eukaryota</taxon>
        <taxon>Fungi</taxon>
        <taxon>Dikarya</taxon>
        <taxon>Ascomycota</taxon>
        <taxon>Pezizomycotina</taxon>
        <taxon>Dothideomycetes</taxon>
        <taxon>Pleosporomycetidae</taxon>
        <taxon>Venturiales</taxon>
        <taxon>Cylindrosympodiaceae</taxon>
        <taxon>Tothia</taxon>
    </lineage>
</organism>
<dbReference type="Proteomes" id="UP000800235">
    <property type="component" value="Unassembled WGS sequence"/>
</dbReference>
<keyword evidence="2" id="KW-1185">Reference proteome</keyword>
<protein>
    <submittedName>
        <fullName evidence="1">Uncharacterized protein</fullName>
    </submittedName>
</protein>
<accession>A0A9P4U4J3</accession>
<name>A0A9P4U4J3_9PEZI</name>
<evidence type="ECO:0000313" key="1">
    <source>
        <dbReference type="EMBL" id="KAF2437060.1"/>
    </source>
</evidence>
<dbReference type="AlphaFoldDB" id="A0A9P4U4J3"/>
<proteinExistence type="predicted"/>
<dbReference type="EMBL" id="MU007009">
    <property type="protein sequence ID" value="KAF2437060.1"/>
    <property type="molecule type" value="Genomic_DNA"/>
</dbReference>
<comment type="caution">
    <text evidence="1">The sequence shown here is derived from an EMBL/GenBank/DDBJ whole genome shotgun (WGS) entry which is preliminary data.</text>
</comment>
<sequence>MISTAMWDSMHDEEQNPKETQIRGNFKAKNRYILNFDRGHTGLLSMRLTCRDLESKMLKWFAEHFFAELHFMGEGTSVGMLEEIAGHHYFRKFISAITLHTYNLSDRNLRTPLRWPEFDSYKQRFLSREIHDGLVAAQRRFRQNSYCAEPMDFLDRFPPLRVIKIGTSYLKEHTTMTSPRYRMGRNCLGWHRIQRQIGKEPEVELRERDEFHAFDFLEDVSVISSTPLNLFLDMYERVEYPGQGDCDWMNLP</sequence>
<reference evidence="1" key="1">
    <citation type="journal article" date="2020" name="Stud. Mycol.">
        <title>101 Dothideomycetes genomes: a test case for predicting lifestyles and emergence of pathogens.</title>
        <authorList>
            <person name="Haridas S."/>
            <person name="Albert R."/>
            <person name="Binder M."/>
            <person name="Bloem J."/>
            <person name="Labutti K."/>
            <person name="Salamov A."/>
            <person name="Andreopoulos B."/>
            <person name="Baker S."/>
            <person name="Barry K."/>
            <person name="Bills G."/>
            <person name="Bluhm B."/>
            <person name="Cannon C."/>
            <person name="Castanera R."/>
            <person name="Culley D."/>
            <person name="Daum C."/>
            <person name="Ezra D."/>
            <person name="Gonzalez J."/>
            <person name="Henrissat B."/>
            <person name="Kuo A."/>
            <person name="Liang C."/>
            <person name="Lipzen A."/>
            <person name="Lutzoni F."/>
            <person name="Magnuson J."/>
            <person name="Mondo S."/>
            <person name="Nolan M."/>
            <person name="Ohm R."/>
            <person name="Pangilinan J."/>
            <person name="Park H.-J."/>
            <person name="Ramirez L."/>
            <person name="Alfaro M."/>
            <person name="Sun H."/>
            <person name="Tritt A."/>
            <person name="Yoshinaga Y."/>
            <person name="Zwiers L.-H."/>
            <person name="Turgeon B."/>
            <person name="Goodwin S."/>
            <person name="Spatafora J."/>
            <person name="Crous P."/>
            <person name="Grigoriev I."/>
        </authorList>
    </citation>
    <scope>NUCLEOTIDE SEQUENCE</scope>
    <source>
        <strain evidence="1">CBS 130266</strain>
    </source>
</reference>
<evidence type="ECO:0000313" key="2">
    <source>
        <dbReference type="Proteomes" id="UP000800235"/>
    </source>
</evidence>
<gene>
    <name evidence="1" type="ORF">EJ08DRAFT_11550</name>
</gene>